<keyword evidence="8" id="KW-1185">Reference proteome</keyword>
<feature type="domain" description="Phospholipid/glycerol acyltransferase" evidence="6">
    <location>
        <begin position="130"/>
        <end position="256"/>
    </location>
</feature>
<keyword evidence="5" id="KW-0812">Transmembrane</keyword>
<accession>A0A0C3QIM6</accession>
<keyword evidence="3" id="KW-0012">Acyltransferase</keyword>
<evidence type="ECO:0000256" key="1">
    <source>
        <dbReference type="ARBA" id="ARBA00008655"/>
    </source>
</evidence>
<keyword evidence="5" id="KW-0472">Membrane</keyword>
<dbReference type="PANTHER" id="PTHR10983">
    <property type="entry name" value="1-ACYLGLYCEROL-3-PHOSPHATE ACYLTRANSFERASE-RELATED"/>
    <property type="match status" value="1"/>
</dbReference>
<dbReference type="STRING" id="1051891.A0A0C3QIM6"/>
<organism evidence="7 8">
    <name type="scientific">Tulasnella calospora MUT 4182</name>
    <dbReference type="NCBI Taxonomy" id="1051891"/>
    <lineage>
        <taxon>Eukaryota</taxon>
        <taxon>Fungi</taxon>
        <taxon>Dikarya</taxon>
        <taxon>Basidiomycota</taxon>
        <taxon>Agaricomycotina</taxon>
        <taxon>Agaricomycetes</taxon>
        <taxon>Cantharellales</taxon>
        <taxon>Tulasnellaceae</taxon>
        <taxon>Tulasnella</taxon>
    </lineage>
</organism>
<dbReference type="CDD" id="cd07990">
    <property type="entry name" value="LPLAT_LCLAT1-like"/>
    <property type="match status" value="1"/>
</dbReference>
<dbReference type="GO" id="GO:0005783">
    <property type="term" value="C:endoplasmic reticulum"/>
    <property type="evidence" value="ECO:0007669"/>
    <property type="project" value="TreeGrafter"/>
</dbReference>
<evidence type="ECO:0000256" key="2">
    <source>
        <dbReference type="ARBA" id="ARBA00022679"/>
    </source>
</evidence>
<dbReference type="PANTHER" id="PTHR10983:SF16">
    <property type="entry name" value="LYSOCARDIOLIPIN ACYLTRANSFERASE 1"/>
    <property type="match status" value="1"/>
</dbReference>
<dbReference type="AlphaFoldDB" id="A0A0C3QIM6"/>
<dbReference type="Pfam" id="PF01553">
    <property type="entry name" value="Acyltransferase"/>
    <property type="match status" value="1"/>
</dbReference>
<feature type="transmembrane region" description="Helical" evidence="5">
    <location>
        <begin position="143"/>
        <end position="162"/>
    </location>
</feature>
<proteinExistence type="inferred from homology"/>
<dbReference type="InterPro" id="IPR032098">
    <property type="entry name" value="Acyltransf_C"/>
</dbReference>
<protein>
    <recommendedName>
        <fullName evidence="6">Phospholipid/glycerol acyltransferase domain-containing protein</fullName>
    </recommendedName>
</protein>
<feature type="transmembrane region" description="Helical" evidence="5">
    <location>
        <begin position="41"/>
        <end position="62"/>
    </location>
</feature>
<sequence length="436" mass="49313">MSTNGASDPGTKPSPPVPQQQQLHTLPIANRSKEGFSYLQAAGYLITFLVGACCINGSHFVLWPLKWVNRGLYDAAIKWTKKAFGTLVVLMCQWFAPTKFVITTEGMDESIFVKDPKTGKVTDIKLPEKLVIISNHQVYLDWWYLWCLTYFMNVHGSVIITLKKSLKWVPIVGWGMQFFDFIFLARSWDADKIQLGTHLTRIGEEAQTNDDPLSLIIYPEGTLVSNNTRPLSKKYADKQGIADMRNCLLPRSTGLLFALRTLSPYVPGLHVLDITMGYPGIPPAGYGQSYYTLRSVFLDRVPPPELHIHMRMYQVARDVPIGDVGHAKDGNVGRGAEASEEEKKVFEEWLIRRWREKDDLLEAFYRTGRFFSGNENPVESTAGEVEGEGKGKMKGVDAVEIPLEVRSGMDILQAYCWFLPWVVWYECKKVKGTIFG</sequence>
<dbReference type="Pfam" id="PF16076">
    <property type="entry name" value="Acyltransf_C"/>
    <property type="match status" value="1"/>
</dbReference>
<evidence type="ECO:0000256" key="5">
    <source>
        <dbReference type="SAM" id="Phobius"/>
    </source>
</evidence>
<evidence type="ECO:0000256" key="4">
    <source>
        <dbReference type="SAM" id="MobiDB-lite"/>
    </source>
</evidence>
<keyword evidence="5" id="KW-1133">Transmembrane helix</keyword>
<evidence type="ECO:0000256" key="3">
    <source>
        <dbReference type="ARBA" id="ARBA00023315"/>
    </source>
</evidence>
<comment type="similarity">
    <text evidence="1">Belongs to the 1-acyl-sn-glycerol-3-phosphate acyltransferase family.</text>
</comment>
<dbReference type="InterPro" id="IPR002123">
    <property type="entry name" value="Plipid/glycerol_acylTrfase"/>
</dbReference>
<reference evidence="8" key="2">
    <citation type="submission" date="2015-01" db="EMBL/GenBank/DDBJ databases">
        <title>Evolutionary Origins and Diversification of the Mycorrhizal Mutualists.</title>
        <authorList>
            <consortium name="DOE Joint Genome Institute"/>
            <consortium name="Mycorrhizal Genomics Consortium"/>
            <person name="Kohler A."/>
            <person name="Kuo A."/>
            <person name="Nagy L.G."/>
            <person name="Floudas D."/>
            <person name="Copeland A."/>
            <person name="Barry K.W."/>
            <person name="Cichocki N."/>
            <person name="Veneault-Fourrey C."/>
            <person name="LaButti K."/>
            <person name="Lindquist E.A."/>
            <person name="Lipzen A."/>
            <person name="Lundell T."/>
            <person name="Morin E."/>
            <person name="Murat C."/>
            <person name="Riley R."/>
            <person name="Ohm R."/>
            <person name="Sun H."/>
            <person name="Tunlid A."/>
            <person name="Henrissat B."/>
            <person name="Grigoriev I.V."/>
            <person name="Hibbett D.S."/>
            <person name="Martin F."/>
        </authorList>
    </citation>
    <scope>NUCLEOTIDE SEQUENCE [LARGE SCALE GENOMIC DNA]</scope>
    <source>
        <strain evidence="8">MUT 4182</strain>
    </source>
</reference>
<dbReference type="GO" id="GO:0036149">
    <property type="term" value="P:phosphatidylinositol acyl-chain remodeling"/>
    <property type="evidence" value="ECO:0007669"/>
    <property type="project" value="TreeGrafter"/>
</dbReference>
<keyword evidence="2" id="KW-0808">Transferase</keyword>
<evidence type="ECO:0000313" key="7">
    <source>
        <dbReference type="EMBL" id="KIO31945.1"/>
    </source>
</evidence>
<dbReference type="Proteomes" id="UP000054248">
    <property type="component" value="Unassembled WGS sequence"/>
</dbReference>
<dbReference type="OrthoDB" id="189226at2759"/>
<dbReference type="GO" id="GO:0016746">
    <property type="term" value="F:acyltransferase activity"/>
    <property type="evidence" value="ECO:0007669"/>
    <property type="project" value="UniProtKB-KW"/>
</dbReference>
<name>A0A0C3QIM6_9AGAM</name>
<feature type="region of interest" description="Disordered" evidence="4">
    <location>
        <begin position="1"/>
        <end position="22"/>
    </location>
</feature>
<dbReference type="EMBL" id="KN822959">
    <property type="protein sequence ID" value="KIO31945.1"/>
    <property type="molecule type" value="Genomic_DNA"/>
</dbReference>
<evidence type="ECO:0000313" key="8">
    <source>
        <dbReference type="Proteomes" id="UP000054248"/>
    </source>
</evidence>
<reference evidence="7 8" key="1">
    <citation type="submission" date="2014-04" db="EMBL/GenBank/DDBJ databases">
        <authorList>
            <consortium name="DOE Joint Genome Institute"/>
            <person name="Kuo A."/>
            <person name="Girlanda M."/>
            <person name="Perotto S."/>
            <person name="Kohler A."/>
            <person name="Nagy L.G."/>
            <person name="Floudas D."/>
            <person name="Copeland A."/>
            <person name="Barry K.W."/>
            <person name="Cichocki N."/>
            <person name="Veneault-Fourrey C."/>
            <person name="LaButti K."/>
            <person name="Lindquist E.A."/>
            <person name="Lipzen A."/>
            <person name="Lundell T."/>
            <person name="Morin E."/>
            <person name="Murat C."/>
            <person name="Sun H."/>
            <person name="Tunlid A."/>
            <person name="Henrissat B."/>
            <person name="Grigoriev I.V."/>
            <person name="Hibbett D.S."/>
            <person name="Martin F."/>
            <person name="Nordberg H.P."/>
            <person name="Cantor M.N."/>
            <person name="Hua S.X."/>
        </authorList>
    </citation>
    <scope>NUCLEOTIDE SEQUENCE [LARGE SCALE GENOMIC DNA]</scope>
    <source>
        <strain evidence="7 8">MUT 4182</strain>
    </source>
</reference>
<dbReference type="SUPFAM" id="SSF69593">
    <property type="entry name" value="Glycerol-3-phosphate (1)-acyltransferase"/>
    <property type="match status" value="1"/>
</dbReference>
<dbReference type="SMART" id="SM00563">
    <property type="entry name" value="PlsC"/>
    <property type="match status" value="1"/>
</dbReference>
<dbReference type="HOGENOM" id="CLU_041844_3_1_1"/>
<evidence type="ECO:0000259" key="6">
    <source>
        <dbReference type="SMART" id="SM00563"/>
    </source>
</evidence>
<gene>
    <name evidence="7" type="ORF">M407DRAFT_241659</name>
</gene>